<dbReference type="EMBL" id="CP036262">
    <property type="protein sequence ID" value="QDS94651.1"/>
    <property type="molecule type" value="Genomic_DNA"/>
</dbReference>
<keyword evidence="2" id="KW-1185">Reference proteome</keyword>
<accession>A0A517MID4</accession>
<name>A0A517MID4_9BACT</name>
<sequence>MSSVESLLRLLFVFLDRRAVFVHPSQEAIGEMLYKVPARVWSTARSGKTIKALHRAAGLALRSDEVRSLMNIFWGSLGVNLRRRLLCVSCDRSRGQLVVNAIDPYSSFLNDIEGAAKA</sequence>
<evidence type="ECO:0000313" key="2">
    <source>
        <dbReference type="Proteomes" id="UP000320672"/>
    </source>
</evidence>
<dbReference type="Proteomes" id="UP000320672">
    <property type="component" value="Chromosome"/>
</dbReference>
<evidence type="ECO:0000313" key="1">
    <source>
        <dbReference type="EMBL" id="QDS94651.1"/>
    </source>
</evidence>
<organism evidence="1 2">
    <name type="scientific">Roseimaritima multifibrata</name>
    <dbReference type="NCBI Taxonomy" id="1930274"/>
    <lineage>
        <taxon>Bacteria</taxon>
        <taxon>Pseudomonadati</taxon>
        <taxon>Planctomycetota</taxon>
        <taxon>Planctomycetia</taxon>
        <taxon>Pirellulales</taxon>
        <taxon>Pirellulaceae</taxon>
        <taxon>Roseimaritima</taxon>
    </lineage>
</organism>
<gene>
    <name evidence="1" type="ORF">FF011L_34310</name>
</gene>
<protein>
    <submittedName>
        <fullName evidence="1">Uncharacterized protein</fullName>
    </submittedName>
</protein>
<reference evidence="1 2" key="1">
    <citation type="submission" date="2019-02" db="EMBL/GenBank/DDBJ databases">
        <title>Deep-cultivation of Planctomycetes and their phenomic and genomic characterization uncovers novel biology.</title>
        <authorList>
            <person name="Wiegand S."/>
            <person name="Jogler M."/>
            <person name="Boedeker C."/>
            <person name="Pinto D."/>
            <person name="Vollmers J."/>
            <person name="Rivas-Marin E."/>
            <person name="Kohn T."/>
            <person name="Peeters S.H."/>
            <person name="Heuer A."/>
            <person name="Rast P."/>
            <person name="Oberbeckmann S."/>
            <person name="Bunk B."/>
            <person name="Jeske O."/>
            <person name="Meyerdierks A."/>
            <person name="Storesund J.E."/>
            <person name="Kallscheuer N."/>
            <person name="Luecker S."/>
            <person name="Lage O.M."/>
            <person name="Pohl T."/>
            <person name="Merkel B.J."/>
            <person name="Hornburger P."/>
            <person name="Mueller R.-W."/>
            <person name="Bruemmer F."/>
            <person name="Labrenz M."/>
            <person name="Spormann A.M."/>
            <person name="Op den Camp H."/>
            <person name="Overmann J."/>
            <person name="Amann R."/>
            <person name="Jetten M.S.M."/>
            <person name="Mascher T."/>
            <person name="Medema M.H."/>
            <person name="Devos D.P."/>
            <person name="Kaster A.-K."/>
            <person name="Ovreas L."/>
            <person name="Rohde M."/>
            <person name="Galperin M.Y."/>
            <person name="Jogler C."/>
        </authorList>
    </citation>
    <scope>NUCLEOTIDE SEQUENCE [LARGE SCALE GENOMIC DNA]</scope>
    <source>
        <strain evidence="1 2">FF011L</strain>
    </source>
</reference>
<dbReference type="AlphaFoldDB" id="A0A517MID4"/>
<dbReference type="KEGG" id="rml:FF011L_34310"/>
<proteinExistence type="predicted"/>